<keyword evidence="7" id="KW-1185">Reference proteome</keyword>
<accession>A0ABD0MDQ5</accession>
<evidence type="ECO:0000256" key="3">
    <source>
        <dbReference type="ARBA" id="ARBA00023134"/>
    </source>
</evidence>
<evidence type="ECO:0000313" key="6">
    <source>
        <dbReference type="EMBL" id="KAL0147112.1"/>
    </source>
</evidence>
<evidence type="ECO:0000256" key="2">
    <source>
        <dbReference type="ARBA" id="ARBA00022741"/>
    </source>
</evidence>
<keyword evidence="3" id="KW-0342">GTP-binding</keyword>
<dbReference type="GO" id="GO:0005525">
    <property type="term" value="F:GTP binding"/>
    <property type="evidence" value="ECO:0007669"/>
    <property type="project" value="UniProtKB-KW"/>
</dbReference>
<keyword evidence="2" id="KW-0547">Nucleotide-binding</keyword>
<organism evidence="6 7">
    <name type="scientific">Cirrhinus mrigala</name>
    <name type="common">Mrigala</name>
    <dbReference type="NCBI Taxonomy" id="683832"/>
    <lineage>
        <taxon>Eukaryota</taxon>
        <taxon>Metazoa</taxon>
        <taxon>Chordata</taxon>
        <taxon>Craniata</taxon>
        <taxon>Vertebrata</taxon>
        <taxon>Euteleostomi</taxon>
        <taxon>Actinopterygii</taxon>
        <taxon>Neopterygii</taxon>
        <taxon>Teleostei</taxon>
        <taxon>Ostariophysi</taxon>
        <taxon>Cypriniformes</taxon>
        <taxon>Cyprinidae</taxon>
        <taxon>Labeoninae</taxon>
        <taxon>Labeonini</taxon>
        <taxon>Cirrhinus</taxon>
    </lineage>
</organism>
<dbReference type="PANTHER" id="PTHR10903">
    <property type="entry name" value="GTPASE, IMAP FAMILY MEMBER-RELATED"/>
    <property type="match status" value="1"/>
</dbReference>
<name>A0ABD0MDQ5_CIRMR</name>
<dbReference type="InterPro" id="IPR045058">
    <property type="entry name" value="GIMA/IAN/Toc"/>
</dbReference>
<dbReference type="InterPro" id="IPR006703">
    <property type="entry name" value="G_AIG1"/>
</dbReference>
<dbReference type="PANTHER" id="PTHR10903:SF170">
    <property type="entry name" value="GTPASE IMAP FAMILY MEMBER 7"/>
    <property type="match status" value="1"/>
</dbReference>
<comment type="similarity">
    <text evidence="1">Belongs to the TRAFAC class TrmE-Era-EngA-EngB-Septin-like GTPase superfamily. AIG1/Toc34/Toc159-like paraseptin GTPase family. IAN subfamily.</text>
</comment>
<feature type="signal peptide" evidence="4">
    <location>
        <begin position="1"/>
        <end position="19"/>
    </location>
</feature>
<evidence type="ECO:0000313" key="7">
    <source>
        <dbReference type="Proteomes" id="UP001529510"/>
    </source>
</evidence>
<dbReference type="Pfam" id="PF04548">
    <property type="entry name" value="AIG1"/>
    <property type="match status" value="1"/>
</dbReference>
<feature type="chain" id="PRO_5044805599" description="AIG1-type G domain-containing protein" evidence="4">
    <location>
        <begin position="20"/>
        <end position="223"/>
    </location>
</feature>
<feature type="domain" description="AIG1-type G" evidence="5">
    <location>
        <begin position="5"/>
        <end position="148"/>
    </location>
</feature>
<dbReference type="InterPro" id="IPR027417">
    <property type="entry name" value="P-loop_NTPase"/>
</dbReference>
<proteinExistence type="inferred from homology"/>
<dbReference type="AlphaFoldDB" id="A0ABD0MDQ5"/>
<reference evidence="6 7" key="1">
    <citation type="submission" date="2024-05" db="EMBL/GenBank/DDBJ databases">
        <title>Genome sequencing and assembly of Indian major carp, Cirrhinus mrigala (Hamilton, 1822).</title>
        <authorList>
            <person name="Mohindra V."/>
            <person name="Chowdhury L.M."/>
            <person name="Lal K."/>
            <person name="Jena J.K."/>
        </authorList>
    </citation>
    <scope>NUCLEOTIDE SEQUENCE [LARGE SCALE GENOMIC DNA]</scope>
    <source>
        <strain evidence="6">CM1030</strain>
        <tissue evidence="6">Blood</tissue>
    </source>
</reference>
<sequence>MALHGLLISLVELPALINTRVSEETVMLETLQYVSLCEPGVHVFLFIIPDGPLTDEDKAEMEEIQRIFSSRVNKHIMILIIQGESMTGQMNIDHSSATETSIQTLGGRCFVLENSSQVPDLLQDVENMVKMNNGSCYTTFMCLQARVELDRNKYMAEIEEMRRSMMKTLPTADMVTFRVAQENPAYEKAEPDVNKMPGNVKCDSTFTLKNSNIMTVQNSYISH</sequence>
<dbReference type="EMBL" id="JAMKFB020000831">
    <property type="protein sequence ID" value="KAL0147112.1"/>
    <property type="molecule type" value="Genomic_DNA"/>
</dbReference>
<dbReference type="Gene3D" id="3.40.50.300">
    <property type="entry name" value="P-loop containing nucleotide triphosphate hydrolases"/>
    <property type="match status" value="1"/>
</dbReference>
<gene>
    <name evidence="6" type="ORF">M9458_057636</name>
</gene>
<comment type="caution">
    <text evidence="6">The sequence shown here is derived from an EMBL/GenBank/DDBJ whole genome shotgun (WGS) entry which is preliminary data.</text>
</comment>
<evidence type="ECO:0000259" key="5">
    <source>
        <dbReference type="Pfam" id="PF04548"/>
    </source>
</evidence>
<dbReference type="Proteomes" id="UP001529510">
    <property type="component" value="Unassembled WGS sequence"/>
</dbReference>
<evidence type="ECO:0000256" key="4">
    <source>
        <dbReference type="SAM" id="SignalP"/>
    </source>
</evidence>
<evidence type="ECO:0000256" key="1">
    <source>
        <dbReference type="ARBA" id="ARBA00008535"/>
    </source>
</evidence>
<protein>
    <recommendedName>
        <fullName evidence="5">AIG1-type G domain-containing protein</fullName>
    </recommendedName>
</protein>
<keyword evidence="4" id="KW-0732">Signal</keyword>